<dbReference type="AlphaFoldDB" id="A0A2J7Q3A9"/>
<evidence type="ECO:0000256" key="2">
    <source>
        <dbReference type="ARBA" id="ARBA00012150"/>
    </source>
</evidence>
<dbReference type="InterPro" id="IPR017968">
    <property type="entry name" value="Acylphosphatase_CS"/>
</dbReference>
<comment type="caution">
    <text evidence="8">The sequence shown here is derived from an EMBL/GenBank/DDBJ whole genome shotgun (WGS) entry which is preliminary data.</text>
</comment>
<evidence type="ECO:0000259" key="7">
    <source>
        <dbReference type="PROSITE" id="PS51160"/>
    </source>
</evidence>
<organism evidence="8 9">
    <name type="scientific">Cryptotermes secundus</name>
    <dbReference type="NCBI Taxonomy" id="105785"/>
    <lineage>
        <taxon>Eukaryota</taxon>
        <taxon>Metazoa</taxon>
        <taxon>Ecdysozoa</taxon>
        <taxon>Arthropoda</taxon>
        <taxon>Hexapoda</taxon>
        <taxon>Insecta</taxon>
        <taxon>Pterygota</taxon>
        <taxon>Neoptera</taxon>
        <taxon>Polyneoptera</taxon>
        <taxon>Dictyoptera</taxon>
        <taxon>Blattodea</taxon>
        <taxon>Blattoidea</taxon>
        <taxon>Termitoidae</taxon>
        <taxon>Kalotermitidae</taxon>
        <taxon>Cryptotermitinae</taxon>
        <taxon>Cryptotermes</taxon>
    </lineage>
</organism>
<comment type="caution">
    <text evidence="5">Lacks conserved residue(s) required for the propagation of feature annotation.</text>
</comment>
<comment type="similarity">
    <text evidence="1 6">Belongs to the acylphosphatase family.</text>
</comment>
<feature type="non-terminal residue" evidence="8">
    <location>
        <position position="1"/>
    </location>
</feature>
<reference evidence="8 9" key="1">
    <citation type="submission" date="2017-12" db="EMBL/GenBank/DDBJ databases">
        <title>Hemimetabolous genomes reveal molecular basis of termite eusociality.</title>
        <authorList>
            <person name="Harrison M.C."/>
            <person name="Jongepier E."/>
            <person name="Robertson H.M."/>
            <person name="Arning N."/>
            <person name="Bitard-Feildel T."/>
            <person name="Chao H."/>
            <person name="Childers C.P."/>
            <person name="Dinh H."/>
            <person name="Doddapaneni H."/>
            <person name="Dugan S."/>
            <person name="Gowin J."/>
            <person name="Greiner C."/>
            <person name="Han Y."/>
            <person name="Hu H."/>
            <person name="Hughes D.S.T."/>
            <person name="Huylmans A.-K."/>
            <person name="Kemena C."/>
            <person name="Kremer L.P.M."/>
            <person name="Lee S.L."/>
            <person name="Lopez-Ezquerra A."/>
            <person name="Mallet L."/>
            <person name="Monroy-Kuhn J.M."/>
            <person name="Moser A."/>
            <person name="Murali S.C."/>
            <person name="Muzny D.M."/>
            <person name="Otani S."/>
            <person name="Piulachs M.-D."/>
            <person name="Poelchau M."/>
            <person name="Qu J."/>
            <person name="Schaub F."/>
            <person name="Wada-Katsumata A."/>
            <person name="Worley K.C."/>
            <person name="Xie Q."/>
            <person name="Ylla G."/>
            <person name="Poulsen M."/>
            <person name="Gibbs R.A."/>
            <person name="Schal C."/>
            <person name="Richards S."/>
            <person name="Belles X."/>
            <person name="Korb J."/>
            <person name="Bornberg-Bauer E."/>
        </authorList>
    </citation>
    <scope>NUCLEOTIDE SEQUENCE [LARGE SCALE GENOMIC DNA]</scope>
    <source>
        <tissue evidence="8">Whole body</tissue>
    </source>
</reference>
<evidence type="ECO:0000256" key="4">
    <source>
        <dbReference type="ARBA" id="ARBA00047645"/>
    </source>
</evidence>
<dbReference type="EMBL" id="NEVH01019069">
    <property type="protein sequence ID" value="PNF23066.1"/>
    <property type="molecule type" value="Genomic_DNA"/>
</dbReference>
<comment type="catalytic activity">
    <reaction evidence="4">
        <text>an acyl phosphate + H2O = a carboxylate + phosphate + H(+)</text>
        <dbReference type="Rhea" id="RHEA:14965"/>
        <dbReference type="ChEBI" id="CHEBI:15377"/>
        <dbReference type="ChEBI" id="CHEBI:15378"/>
        <dbReference type="ChEBI" id="CHEBI:29067"/>
        <dbReference type="ChEBI" id="CHEBI:43474"/>
        <dbReference type="ChEBI" id="CHEBI:59918"/>
        <dbReference type="EC" id="3.6.1.7"/>
    </reaction>
</comment>
<dbReference type="PROSITE" id="PS00151">
    <property type="entry name" value="ACYLPHOSPHATASE_2"/>
    <property type="match status" value="1"/>
</dbReference>
<dbReference type="EC" id="3.6.1.7" evidence="2"/>
<evidence type="ECO:0000256" key="1">
    <source>
        <dbReference type="ARBA" id="ARBA00005614"/>
    </source>
</evidence>
<proteinExistence type="inferred from homology"/>
<feature type="domain" description="Acylphosphatase-like" evidence="7">
    <location>
        <begin position="1"/>
        <end position="75"/>
    </location>
</feature>
<dbReference type="Gene3D" id="3.30.70.100">
    <property type="match status" value="1"/>
</dbReference>
<name>A0A2J7Q3A9_9NEOP</name>
<dbReference type="InParanoid" id="A0A2J7Q3A9"/>
<dbReference type="SUPFAM" id="SSF54975">
    <property type="entry name" value="Acylphosphatase/BLUF domain-like"/>
    <property type="match status" value="1"/>
</dbReference>
<dbReference type="InterPro" id="IPR036046">
    <property type="entry name" value="Acylphosphatase-like_dom_sf"/>
</dbReference>
<keyword evidence="3" id="KW-0378">Hydrolase</keyword>
<dbReference type="PRINTS" id="PR00112">
    <property type="entry name" value="ACYLPHPHTASE"/>
</dbReference>
<gene>
    <name evidence="8" type="ORF">B7P43_G09816</name>
</gene>
<dbReference type="STRING" id="105785.A0A2J7Q3A9"/>
<accession>A0A2J7Q3A9</accession>
<evidence type="ECO:0000256" key="3">
    <source>
        <dbReference type="ARBA" id="ARBA00022801"/>
    </source>
</evidence>
<evidence type="ECO:0000256" key="5">
    <source>
        <dbReference type="PROSITE-ProRule" id="PRU00520"/>
    </source>
</evidence>
<dbReference type="Pfam" id="PF00708">
    <property type="entry name" value="Acylphosphatase"/>
    <property type="match status" value="1"/>
</dbReference>
<evidence type="ECO:0000313" key="8">
    <source>
        <dbReference type="EMBL" id="PNF23066.1"/>
    </source>
</evidence>
<dbReference type="InterPro" id="IPR001792">
    <property type="entry name" value="Acylphosphatase-like_dom"/>
</dbReference>
<dbReference type="PANTHER" id="PTHR10029:SF3">
    <property type="entry name" value="ACYLPHOSPHATASE-RELATED"/>
    <property type="match status" value="1"/>
</dbReference>
<protein>
    <recommendedName>
        <fullName evidence="2">acylphosphatase</fullName>
        <ecNumber evidence="2">3.6.1.7</ecNumber>
    </recommendedName>
</protein>
<dbReference type="Proteomes" id="UP000235965">
    <property type="component" value="Unassembled WGS sequence"/>
</dbReference>
<sequence length="75" mass="8810">QHTVEKGRQLGIRGWCMNTHRGTVLGKVEGEPVKVKEMKRWLKETGSPHSRIEKAEFRNEKFIDSYSFSDFKVHH</sequence>
<dbReference type="InterPro" id="IPR020456">
    <property type="entry name" value="Acylphosphatase"/>
</dbReference>
<dbReference type="OrthoDB" id="7961613at2759"/>
<keyword evidence="9" id="KW-1185">Reference proteome</keyword>
<evidence type="ECO:0000313" key="9">
    <source>
        <dbReference type="Proteomes" id="UP000235965"/>
    </source>
</evidence>
<dbReference type="FunCoup" id="A0A2J7Q3A9">
    <property type="interactions" value="38"/>
</dbReference>
<dbReference type="PROSITE" id="PS51160">
    <property type="entry name" value="ACYLPHOSPHATASE_3"/>
    <property type="match status" value="1"/>
</dbReference>
<dbReference type="GO" id="GO:0003998">
    <property type="term" value="F:acylphosphatase activity"/>
    <property type="evidence" value="ECO:0007669"/>
    <property type="project" value="UniProtKB-EC"/>
</dbReference>
<evidence type="ECO:0000256" key="6">
    <source>
        <dbReference type="RuleBase" id="RU004168"/>
    </source>
</evidence>
<dbReference type="PANTHER" id="PTHR10029">
    <property type="entry name" value="ACYLPHOSPHATASE"/>
    <property type="match status" value="1"/>
</dbReference>